<evidence type="ECO:0008006" key="3">
    <source>
        <dbReference type="Google" id="ProtNLM"/>
    </source>
</evidence>
<keyword evidence="2" id="KW-1185">Reference proteome</keyword>
<protein>
    <recommendedName>
        <fullName evidence="3">Transposase</fullName>
    </recommendedName>
</protein>
<accession>A0ABW5P4M8</accession>
<comment type="caution">
    <text evidence="1">The sequence shown here is derived from an EMBL/GenBank/DDBJ whole genome shotgun (WGS) entry which is preliminary data.</text>
</comment>
<gene>
    <name evidence="1" type="ORF">ACFSR9_12485</name>
</gene>
<sequence>MEWSGQDTRFGGVDLTAALVSQLQLLFPNPGGLYLYGALKVWQRKNGDLVLEKPREEARTTCAIE</sequence>
<name>A0ABW5P4M8_9DEIO</name>
<evidence type="ECO:0000313" key="2">
    <source>
        <dbReference type="Proteomes" id="UP001597475"/>
    </source>
</evidence>
<evidence type="ECO:0000313" key="1">
    <source>
        <dbReference type="EMBL" id="MFD2610247.1"/>
    </source>
</evidence>
<dbReference type="Proteomes" id="UP001597475">
    <property type="component" value="Unassembled WGS sequence"/>
</dbReference>
<dbReference type="RefSeq" id="WP_386846273.1">
    <property type="nucleotide sequence ID" value="NZ_JBHUMK010000054.1"/>
</dbReference>
<organism evidence="1 2">
    <name type="scientific">Deinococcus taklimakanensis</name>
    <dbReference type="NCBI Taxonomy" id="536443"/>
    <lineage>
        <taxon>Bacteria</taxon>
        <taxon>Thermotogati</taxon>
        <taxon>Deinococcota</taxon>
        <taxon>Deinococci</taxon>
        <taxon>Deinococcales</taxon>
        <taxon>Deinococcaceae</taxon>
        <taxon>Deinococcus</taxon>
    </lineage>
</organism>
<proteinExistence type="predicted"/>
<dbReference type="EMBL" id="JBHUMK010000054">
    <property type="protein sequence ID" value="MFD2610247.1"/>
    <property type="molecule type" value="Genomic_DNA"/>
</dbReference>
<reference evidence="2" key="1">
    <citation type="journal article" date="2019" name="Int. J. Syst. Evol. Microbiol.">
        <title>The Global Catalogue of Microorganisms (GCM) 10K type strain sequencing project: providing services to taxonomists for standard genome sequencing and annotation.</title>
        <authorList>
            <consortium name="The Broad Institute Genomics Platform"/>
            <consortium name="The Broad Institute Genome Sequencing Center for Infectious Disease"/>
            <person name="Wu L."/>
            <person name="Ma J."/>
        </authorList>
    </citation>
    <scope>NUCLEOTIDE SEQUENCE [LARGE SCALE GENOMIC DNA]</scope>
    <source>
        <strain evidence="2">KCTC 33842</strain>
    </source>
</reference>